<organism evidence="5 6">
    <name type="scientific">Mytilus edulis</name>
    <name type="common">Blue mussel</name>
    <dbReference type="NCBI Taxonomy" id="6550"/>
    <lineage>
        <taxon>Eukaryota</taxon>
        <taxon>Metazoa</taxon>
        <taxon>Spiralia</taxon>
        <taxon>Lophotrochozoa</taxon>
        <taxon>Mollusca</taxon>
        <taxon>Bivalvia</taxon>
        <taxon>Autobranchia</taxon>
        <taxon>Pteriomorphia</taxon>
        <taxon>Mytilida</taxon>
        <taxon>Mytiloidea</taxon>
        <taxon>Mytilidae</taxon>
        <taxon>Mytilinae</taxon>
        <taxon>Mytilus</taxon>
    </lineage>
</organism>
<dbReference type="PANTHER" id="PTHR23117:SF13">
    <property type="entry name" value="GUANYLATE KINASE"/>
    <property type="match status" value="1"/>
</dbReference>
<dbReference type="CDD" id="cd00071">
    <property type="entry name" value="GMPK"/>
    <property type="match status" value="1"/>
</dbReference>
<keyword evidence="3" id="KW-0418">Kinase</keyword>
<dbReference type="GO" id="GO:0005829">
    <property type="term" value="C:cytosol"/>
    <property type="evidence" value="ECO:0007669"/>
    <property type="project" value="TreeGrafter"/>
</dbReference>
<dbReference type="InterPro" id="IPR008144">
    <property type="entry name" value="Guanylate_kin-like_dom"/>
</dbReference>
<dbReference type="SUPFAM" id="SSF52540">
    <property type="entry name" value="P-loop containing nucleoside triphosphate hydrolases"/>
    <property type="match status" value="2"/>
</dbReference>
<accession>A0A8S3QF19</accession>
<gene>
    <name evidence="5" type="ORF">MEDL_8535</name>
</gene>
<dbReference type="InterPro" id="IPR027417">
    <property type="entry name" value="P-loop_NTPase"/>
</dbReference>
<protein>
    <submittedName>
        <fullName evidence="5">E2.7.4.8</fullName>
        <ecNumber evidence="5">2.7.4.8</ecNumber>
    </submittedName>
</protein>
<dbReference type="Proteomes" id="UP000683360">
    <property type="component" value="Unassembled WGS sequence"/>
</dbReference>
<keyword evidence="6" id="KW-1185">Reference proteome</keyword>
<dbReference type="SMART" id="SM00072">
    <property type="entry name" value="GuKc"/>
    <property type="match status" value="1"/>
</dbReference>
<dbReference type="EMBL" id="CAJPWZ010000459">
    <property type="protein sequence ID" value="CAG2193232.1"/>
    <property type="molecule type" value="Genomic_DNA"/>
</dbReference>
<evidence type="ECO:0000256" key="1">
    <source>
        <dbReference type="ARBA" id="ARBA00005790"/>
    </source>
</evidence>
<dbReference type="Pfam" id="PF00625">
    <property type="entry name" value="Guanylate_kin"/>
    <property type="match status" value="2"/>
</dbReference>
<sequence length="285" mass="32658">MFNVLYRRSVSSCFNRFVRVSLRVCHYSTFDMTSFRPIVISGPSGGGKSTLLTRLFKEFPDCFAFSVSHTTRNPRAGEQDGKDYFFVTRPDFEALMAENGFLEHAEFSGNRYGTSKKAVEDIQKTGRICILDVEVNGVKNIKKTDFNARYVFVKPPSIDVLDSLWAVQLPTPLKTYHYACYRILESGPLRSPTFILSMTKHIFYLLRVELGFDMIERLKSRGTETEESLQKRINSATESLEYAEQKGSYDHIVINDDLDKAYDNFRGLLIEDITALQQARLKTTK</sequence>
<dbReference type="InterPro" id="IPR020590">
    <property type="entry name" value="Guanylate_kinase_CS"/>
</dbReference>
<dbReference type="PROSITE" id="PS00856">
    <property type="entry name" value="GUANYLATE_KINASE_1"/>
    <property type="match status" value="1"/>
</dbReference>
<dbReference type="EC" id="2.7.4.8" evidence="5"/>
<dbReference type="Gene3D" id="3.40.50.300">
    <property type="entry name" value="P-loop containing nucleotide triphosphate hydrolases"/>
    <property type="match status" value="1"/>
</dbReference>
<comment type="similarity">
    <text evidence="1">Belongs to the guanylate kinase family.</text>
</comment>
<keyword evidence="2 5" id="KW-0808">Transferase</keyword>
<evidence type="ECO:0000259" key="4">
    <source>
        <dbReference type="PROSITE" id="PS50052"/>
    </source>
</evidence>
<reference evidence="5" key="1">
    <citation type="submission" date="2021-03" db="EMBL/GenBank/DDBJ databases">
        <authorList>
            <person name="Bekaert M."/>
        </authorList>
    </citation>
    <scope>NUCLEOTIDE SEQUENCE</scope>
</reference>
<dbReference type="OrthoDB" id="6334211at2759"/>
<dbReference type="GO" id="GO:0004385">
    <property type="term" value="F:GMP kinase activity"/>
    <property type="evidence" value="ECO:0007669"/>
    <property type="project" value="UniProtKB-EC"/>
</dbReference>
<evidence type="ECO:0000313" key="5">
    <source>
        <dbReference type="EMBL" id="CAG2193232.1"/>
    </source>
</evidence>
<dbReference type="AlphaFoldDB" id="A0A8S3QF19"/>
<dbReference type="PANTHER" id="PTHR23117">
    <property type="entry name" value="GUANYLATE KINASE-RELATED"/>
    <property type="match status" value="1"/>
</dbReference>
<name>A0A8S3QF19_MYTED</name>
<proteinExistence type="inferred from homology"/>
<comment type="caution">
    <text evidence="5">The sequence shown here is derived from an EMBL/GenBank/DDBJ whole genome shotgun (WGS) entry which is preliminary data.</text>
</comment>
<feature type="domain" description="Guanylate kinase-like" evidence="4">
    <location>
        <begin position="35"/>
        <end position="270"/>
    </location>
</feature>
<evidence type="ECO:0000256" key="3">
    <source>
        <dbReference type="ARBA" id="ARBA00022777"/>
    </source>
</evidence>
<evidence type="ECO:0000256" key="2">
    <source>
        <dbReference type="ARBA" id="ARBA00022679"/>
    </source>
</evidence>
<dbReference type="InterPro" id="IPR008145">
    <property type="entry name" value="GK/Ca_channel_bsu"/>
</dbReference>
<evidence type="ECO:0000313" key="6">
    <source>
        <dbReference type="Proteomes" id="UP000683360"/>
    </source>
</evidence>
<dbReference type="PROSITE" id="PS50052">
    <property type="entry name" value="GUANYLATE_KINASE_2"/>
    <property type="match status" value="1"/>
</dbReference>